<evidence type="ECO:0000313" key="3">
    <source>
        <dbReference type="Proteomes" id="UP000287033"/>
    </source>
</evidence>
<name>A0A401TLG9_CHIPU</name>
<protein>
    <submittedName>
        <fullName evidence="2">Uncharacterized protein</fullName>
    </submittedName>
</protein>
<feature type="chain" id="PRO_5019424896" evidence="1">
    <location>
        <begin position="17"/>
        <end position="81"/>
    </location>
</feature>
<feature type="signal peptide" evidence="1">
    <location>
        <begin position="1"/>
        <end position="16"/>
    </location>
</feature>
<dbReference type="Proteomes" id="UP000287033">
    <property type="component" value="Unassembled WGS sequence"/>
</dbReference>
<sequence>MIRVCVIRWLLQCNVAWDVAGPTPWGDTKSVLQALGTAFAWSTLRAVAKATIPSTTCEIRKAVQGFGVTEENKAGELRVPE</sequence>
<organism evidence="2 3">
    <name type="scientific">Chiloscyllium punctatum</name>
    <name type="common">Brownbanded bambooshark</name>
    <name type="synonym">Hemiscyllium punctatum</name>
    <dbReference type="NCBI Taxonomy" id="137246"/>
    <lineage>
        <taxon>Eukaryota</taxon>
        <taxon>Metazoa</taxon>
        <taxon>Chordata</taxon>
        <taxon>Craniata</taxon>
        <taxon>Vertebrata</taxon>
        <taxon>Chondrichthyes</taxon>
        <taxon>Elasmobranchii</taxon>
        <taxon>Galeomorphii</taxon>
        <taxon>Galeoidea</taxon>
        <taxon>Orectolobiformes</taxon>
        <taxon>Hemiscylliidae</taxon>
        <taxon>Chiloscyllium</taxon>
    </lineage>
</organism>
<evidence type="ECO:0000256" key="1">
    <source>
        <dbReference type="SAM" id="SignalP"/>
    </source>
</evidence>
<reference evidence="2 3" key="1">
    <citation type="journal article" date="2018" name="Nat. Ecol. Evol.">
        <title>Shark genomes provide insights into elasmobranch evolution and the origin of vertebrates.</title>
        <authorList>
            <person name="Hara Y"/>
            <person name="Yamaguchi K"/>
            <person name="Onimaru K"/>
            <person name="Kadota M"/>
            <person name="Koyanagi M"/>
            <person name="Keeley SD"/>
            <person name="Tatsumi K"/>
            <person name="Tanaka K"/>
            <person name="Motone F"/>
            <person name="Kageyama Y"/>
            <person name="Nozu R"/>
            <person name="Adachi N"/>
            <person name="Nishimura O"/>
            <person name="Nakagawa R"/>
            <person name="Tanegashima C"/>
            <person name="Kiyatake I"/>
            <person name="Matsumoto R"/>
            <person name="Murakumo K"/>
            <person name="Nishida K"/>
            <person name="Terakita A"/>
            <person name="Kuratani S"/>
            <person name="Sato K"/>
            <person name="Hyodo S Kuraku.S."/>
        </authorList>
    </citation>
    <scope>NUCLEOTIDE SEQUENCE [LARGE SCALE GENOMIC DNA]</scope>
</reference>
<gene>
    <name evidence="2" type="ORF">chiPu_0027361</name>
</gene>
<dbReference type="EMBL" id="BEZZ01101828">
    <property type="protein sequence ID" value="GCC43474.1"/>
    <property type="molecule type" value="Genomic_DNA"/>
</dbReference>
<keyword evidence="1" id="KW-0732">Signal</keyword>
<proteinExistence type="predicted"/>
<dbReference type="AlphaFoldDB" id="A0A401TLG9"/>
<keyword evidence="3" id="KW-1185">Reference proteome</keyword>
<accession>A0A401TLG9</accession>
<comment type="caution">
    <text evidence="2">The sequence shown here is derived from an EMBL/GenBank/DDBJ whole genome shotgun (WGS) entry which is preliminary data.</text>
</comment>
<evidence type="ECO:0000313" key="2">
    <source>
        <dbReference type="EMBL" id="GCC43474.1"/>
    </source>
</evidence>